<proteinExistence type="predicted"/>
<protein>
    <submittedName>
        <fullName evidence="2">(spotted green pufferfish) hypothetical protein</fullName>
    </submittedName>
</protein>
<reference evidence="2" key="1">
    <citation type="journal article" date="2004" name="Nature">
        <title>Genome duplication in the teleost fish Tetraodon nigroviridis reveals the early vertebrate proto-karyotype.</title>
        <authorList>
            <person name="Jaillon O."/>
            <person name="Aury J.-M."/>
            <person name="Brunet F."/>
            <person name="Petit J.-L."/>
            <person name="Stange-Thomann N."/>
            <person name="Mauceli E."/>
            <person name="Bouneau L."/>
            <person name="Fischer C."/>
            <person name="Ozouf-Costaz C."/>
            <person name="Bernot A."/>
            <person name="Nicaud S."/>
            <person name="Jaffe D."/>
            <person name="Fisher S."/>
            <person name="Lutfalla G."/>
            <person name="Dossat C."/>
            <person name="Segurens B."/>
            <person name="Dasilva C."/>
            <person name="Salanoubat M."/>
            <person name="Levy M."/>
            <person name="Boudet N."/>
            <person name="Castellano S."/>
            <person name="Anthouard V."/>
            <person name="Jubin C."/>
            <person name="Castelli V."/>
            <person name="Katinka M."/>
            <person name="Vacherie B."/>
            <person name="Biemont C."/>
            <person name="Skalli Z."/>
            <person name="Cattolico L."/>
            <person name="Poulain J."/>
            <person name="De Berardinis V."/>
            <person name="Cruaud C."/>
            <person name="Duprat S."/>
            <person name="Brottier P."/>
            <person name="Coutanceau J.-P."/>
            <person name="Gouzy J."/>
            <person name="Parra G."/>
            <person name="Lardier G."/>
            <person name="Chapple C."/>
            <person name="McKernan K.J."/>
            <person name="McEwan P."/>
            <person name="Bosak S."/>
            <person name="Kellis M."/>
            <person name="Volff J.-N."/>
            <person name="Guigo R."/>
            <person name="Zody M.C."/>
            <person name="Mesirov J."/>
            <person name="Lindblad-Toh K."/>
            <person name="Birren B."/>
            <person name="Nusbaum C."/>
            <person name="Kahn D."/>
            <person name="Robinson-Rechavi M."/>
            <person name="Laudet V."/>
            <person name="Schachter V."/>
            <person name="Quetier F."/>
            <person name="Saurin W."/>
            <person name="Scarpelli C."/>
            <person name="Wincker P."/>
            <person name="Lander E.S."/>
            <person name="Weissenbach J."/>
            <person name="Roest Crollius H."/>
        </authorList>
    </citation>
    <scope>NUCLEOTIDE SEQUENCE [LARGE SCALE GENOMIC DNA]</scope>
</reference>
<feature type="region of interest" description="Disordered" evidence="1">
    <location>
        <begin position="29"/>
        <end position="72"/>
    </location>
</feature>
<feature type="non-terminal residue" evidence="2">
    <location>
        <position position="1"/>
    </location>
</feature>
<reference evidence="2" key="2">
    <citation type="submission" date="2004-02" db="EMBL/GenBank/DDBJ databases">
        <authorList>
            <consortium name="Genoscope"/>
            <consortium name="Whitehead Institute Centre for Genome Research"/>
        </authorList>
    </citation>
    <scope>NUCLEOTIDE SEQUENCE</scope>
</reference>
<accession>Q4TGG1</accession>
<organism evidence="2">
    <name type="scientific">Tetraodon nigroviridis</name>
    <name type="common">Spotted green pufferfish</name>
    <name type="synonym">Chelonodon nigroviridis</name>
    <dbReference type="NCBI Taxonomy" id="99883"/>
    <lineage>
        <taxon>Eukaryota</taxon>
        <taxon>Metazoa</taxon>
        <taxon>Chordata</taxon>
        <taxon>Craniata</taxon>
        <taxon>Vertebrata</taxon>
        <taxon>Euteleostomi</taxon>
        <taxon>Actinopterygii</taxon>
        <taxon>Neopterygii</taxon>
        <taxon>Teleostei</taxon>
        <taxon>Neoteleostei</taxon>
        <taxon>Acanthomorphata</taxon>
        <taxon>Eupercaria</taxon>
        <taxon>Tetraodontiformes</taxon>
        <taxon>Tetradontoidea</taxon>
        <taxon>Tetraodontidae</taxon>
        <taxon>Tetraodon</taxon>
    </lineage>
</organism>
<dbReference type="AlphaFoldDB" id="Q4TGG1"/>
<gene>
    <name evidence="2" type="ORF">GSTENG00001124001</name>
</gene>
<sequence>RAVLLLGQAAVFGPCQRRAPAAGLPAHAGALGDVPREPHAHRNLCPGNHHPGAPRQRSAARGDGGPHTQRADGVCVLVC</sequence>
<evidence type="ECO:0000313" key="2">
    <source>
        <dbReference type="EMBL" id="CAF88021.1"/>
    </source>
</evidence>
<comment type="caution">
    <text evidence="2">The sequence shown here is derived from an EMBL/GenBank/DDBJ whole genome shotgun (WGS) entry which is preliminary data.</text>
</comment>
<dbReference type="EMBL" id="CAAE01003725">
    <property type="protein sequence ID" value="CAF88021.1"/>
    <property type="molecule type" value="Genomic_DNA"/>
</dbReference>
<name>Q4TGG1_TETNG</name>
<evidence type="ECO:0000256" key="1">
    <source>
        <dbReference type="SAM" id="MobiDB-lite"/>
    </source>
</evidence>
<dbReference type="KEGG" id="tng:GSTEN00001124G001"/>